<keyword evidence="5" id="KW-0547">Nucleotide-binding</keyword>
<dbReference type="InterPro" id="IPR036890">
    <property type="entry name" value="HATPase_C_sf"/>
</dbReference>
<dbReference type="GO" id="GO:0000155">
    <property type="term" value="F:phosphorelay sensor kinase activity"/>
    <property type="evidence" value="ECO:0007669"/>
    <property type="project" value="InterPro"/>
</dbReference>
<reference evidence="11" key="1">
    <citation type="submission" date="2017-04" db="EMBL/GenBank/DDBJ databases">
        <title>Function of individual gut microbiota members based on whole genome sequencing of pure cultures obtained from chicken caecum.</title>
        <authorList>
            <person name="Medvecky M."/>
            <person name="Cejkova D."/>
            <person name="Polansky O."/>
            <person name="Karasova D."/>
            <person name="Kubasova T."/>
            <person name="Cizek A."/>
            <person name="Rychlik I."/>
        </authorList>
    </citation>
    <scope>NUCLEOTIDE SEQUENCE [LARGE SCALE GENOMIC DNA]</scope>
    <source>
        <strain evidence="11">An273</strain>
    </source>
</reference>
<dbReference type="Pfam" id="PF07730">
    <property type="entry name" value="HisKA_3"/>
    <property type="match status" value="1"/>
</dbReference>
<dbReference type="InterPro" id="IPR050482">
    <property type="entry name" value="Sensor_HK_TwoCompSys"/>
</dbReference>
<dbReference type="PROSITE" id="PS50109">
    <property type="entry name" value="HIS_KIN"/>
    <property type="match status" value="1"/>
</dbReference>
<dbReference type="AlphaFoldDB" id="A0A1Y4DAD4"/>
<evidence type="ECO:0000256" key="5">
    <source>
        <dbReference type="ARBA" id="ARBA00022741"/>
    </source>
</evidence>
<keyword evidence="6" id="KW-0418">Kinase</keyword>
<dbReference type="InterPro" id="IPR011712">
    <property type="entry name" value="Sig_transdc_His_kin_sub3_dim/P"/>
</dbReference>
<dbReference type="SMART" id="SM00387">
    <property type="entry name" value="HATPase_c"/>
    <property type="match status" value="1"/>
</dbReference>
<keyword evidence="3" id="KW-0597">Phosphoprotein</keyword>
<sequence length="383" mass="42057">MTKKRISQSKGERCRVFSCPQHKQQPAPQEAAQGLLGALAPEDLKSIQKHGVEGYDVVAVVDAHTRQATVVSNISGRLSLADITDNLTAYSRPLKQALEGHIQHYEWGLEKAGKHCFYQTTLIPLSGENNQIDRILFLTRDITYWGGVYRGGEMLREGSAPRTFSQILLAARETEKKEISKALHDEIGSAVVILTALLSLVKASVKEGNRKQALEDIAKLDAQIKNSVDRVKNIIVSLRPPSLENDGALGGSVQELLENISGYVHIPYTFDYDPATKENGISDSVKILLYRIVQEALNNIVKHARASKIYVLLARQGDQIRLVVEDDGIGFKPVKQRSIRKVGLLAMQDSVRLLGGTISIKSTPGKGTRIEVACPCVVYGGNE</sequence>
<protein>
    <recommendedName>
        <fullName evidence="2">histidine kinase</fullName>
        <ecNumber evidence="2">2.7.13.3</ecNumber>
    </recommendedName>
</protein>
<keyword evidence="11" id="KW-1185">Reference proteome</keyword>
<dbReference type="GO" id="GO:0046983">
    <property type="term" value="F:protein dimerization activity"/>
    <property type="evidence" value="ECO:0007669"/>
    <property type="project" value="InterPro"/>
</dbReference>
<proteinExistence type="predicted"/>
<dbReference type="RefSeq" id="WP_087289029.1">
    <property type="nucleotide sequence ID" value="NZ_NFJD01000004.1"/>
</dbReference>
<evidence type="ECO:0000256" key="2">
    <source>
        <dbReference type="ARBA" id="ARBA00012438"/>
    </source>
</evidence>
<evidence type="ECO:0000313" key="11">
    <source>
        <dbReference type="Proteomes" id="UP000196368"/>
    </source>
</evidence>
<dbReference type="PANTHER" id="PTHR24421:SF10">
    <property type="entry name" value="NITRATE_NITRITE SENSOR PROTEIN NARQ"/>
    <property type="match status" value="1"/>
</dbReference>
<keyword evidence="4" id="KW-0808">Transferase</keyword>
<evidence type="ECO:0000256" key="1">
    <source>
        <dbReference type="ARBA" id="ARBA00000085"/>
    </source>
</evidence>
<dbReference type="SUPFAM" id="SSF55874">
    <property type="entry name" value="ATPase domain of HSP90 chaperone/DNA topoisomerase II/histidine kinase"/>
    <property type="match status" value="1"/>
</dbReference>
<feature type="domain" description="Histidine kinase" evidence="9">
    <location>
        <begin position="182"/>
        <end position="378"/>
    </location>
</feature>
<dbReference type="Proteomes" id="UP000196368">
    <property type="component" value="Unassembled WGS sequence"/>
</dbReference>
<dbReference type="CDD" id="cd16917">
    <property type="entry name" value="HATPase_UhpB-NarQ-NarX-like"/>
    <property type="match status" value="1"/>
</dbReference>
<evidence type="ECO:0000256" key="4">
    <source>
        <dbReference type="ARBA" id="ARBA00022679"/>
    </source>
</evidence>
<dbReference type="InterPro" id="IPR005467">
    <property type="entry name" value="His_kinase_dom"/>
</dbReference>
<dbReference type="PANTHER" id="PTHR24421">
    <property type="entry name" value="NITRATE/NITRITE SENSOR PROTEIN NARX-RELATED"/>
    <property type="match status" value="1"/>
</dbReference>
<comment type="caution">
    <text evidence="10">The sequence shown here is derived from an EMBL/GenBank/DDBJ whole genome shotgun (WGS) entry which is preliminary data.</text>
</comment>
<dbReference type="GO" id="GO:0005524">
    <property type="term" value="F:ATP binding"/>
    <property type="evidence" value="ECO:0007669"/>
    <property type="project" value="UniProtKB-KW"/>
</dbReference>
<evidence type="ECO:0000256" key="8">
    <source>
        <dbReference type="ARBA" id="ARBA00023012"/>
    </source>
</evidence>
<dbReference type="EC" id="2.7.13.3" evidence="2"/>
<dbReference type="OrthoDB" id="9792869at2"/>
<dbReference type="EMBL" id="NFJD01000004">
    <property type="protein sequence ID" value="OUO56194.1"/>
    <property type="molecule type" value="Genomic_DNA"/>
</dbReference>
<gene>
    <name evidence="10" type="ORF">B5F75_06140</name>
</gene>
<dbReference type="Gene3D" id="3.30.565.10">
    <property type="entry name" value="Histidine kinase-like ATPase, C-terminal domain"/>
    <property type="match status" value="1"/>
</dbReference>
<dbReference type="GO" id="GO:0016020">
    <property type="term" value="C:membrane"/>
    <property type="evidence" value="ECO:0007669"/>
    <property type="project" value="InterPro"/>
</dbReference>
<evidence type="ECO:0000313" key="10">
    <source>
        <dbReference type="EMBL" id="OUO56194.1"/>
    </source>
</evidence>
<keyword evidence="8" id="KW-0902">Two-component regulatory system</keyword>
<organism evidence="10 11">
    <name type="scientific">Candidatus Avelusimicrobium gallicola</name>
    <dbReference type="NCBI Taxonomy" id="2562704"/>
    <lineage>
        <taxon>Bacteria</taxon>
        <taxon>Pseudomonadati</taxon>
        <taxon>Elusimicrobiota</taxon>
        <taxon>Elusimicrobia</taxon>
        <taxon>Elusimicrobiales</taxon>
        <taxon>Elusimicrobiaceae</taxon>
        <taxon>Candidatus Avelusimicrobium</taxon>
    </lineage>
</organism>
<dbReference type="InterPro" id="IPR003594">
    <property type="entry name" value="HATPase_dom"/>
</dbReference>
<name>A0A1Y4DAD4_9BACT</name>
<evidence type="ECO:0000256" key="6">
    <source>
        <dbReference type="ARBA" id="ARBA00022777"/>
    </source>
</evidence>
<evidence type="ECO:0000256" key="7">
    <source>
        <dbReference type="ARBA" id="ARBA00022840"/>
    </source>
</evidence>
<accession>A0A1Y4DAD4</accession>
<evidence type="ECO:0000259" key="9">
    <source>
        <dbReference type="PROSITE" id="PS50109"/>
    </source>
</evidence>
<dbReference type="Pfam" id="PF02518">
    <property type="entry name" value="HATPase_c"/>
    <property type="match status" value="1"/>
</dbReference>
<evidence type="ECO:0000256" key="3">
    <source>
        <dbReference type="ARBA" id="ARBA00022553"/>
    </source>
</evidence>
<comment type="catalytic activity">
    <reaction evidence="1">
        <text>ATP + protein L-histidine = ADP + protein N-phospho-L-histidine.</text>
        <dbReference type="EC" id="2.7.13.3"/>
    </reaction>
</comment>
<keyword evidence="7" id="KW-0067">ATP-binding</keyword>